<feature type="region of interest" description="Disordered" evidence="1">
    <location>
        <begin position="35"/>
        <end position="107"/>
    </location>
</feature>
<dbReference type="CTD" id="101664368"/>
<reference evidence="4" key="1">
    <citation type="submission" date="2025-08" db="UniProtKB">
        <authorList>
            <consortium name="RefSeq"/>
        </authorList>
    </citation>
    <scope>IDENTIFICATION</scope>
</reference>
<feature type="region of interest" description="Disordered" evidence="1">
    <location>
        <begin position="265"/>
        <end position="296"/>
    </location>
</feature>
<dbReference type="GeneID" id="101716718"/>
<dbReference type="AlphaFoldDB" id="A0AAX6PAZ3"/>
<evidence type="ECO:0000256" key="1">
    <source>
        <dbReference type="SAM" id="MobiDB-lite"/>
    </source>
</evidence>
<dbReference type="PANTHER" id="PTHR15817">
    <property type="entry name" value="STG PROTEIN"/>
    <property type="match status" value="1"/>
</dbReference>
<dbReference type="RefSeq" id="XP_004847223.1">
    <property type="nucleotide sequence ID" value="XM_004847166.2"/>
</dbReference>
<keyword evidence="3" id="KW-1185">Reference proteome</keyword>
<evidence type="ECO:0000313" key="4">
    <source>
        <dbReference type="RefSeq" id="XP_004847223.1"/>
    </source>
</evidence>
<keyword evidence="2" id="KW-0732">Signal</keyword>
<dbReference type="GO" id="GO:0031012">
    <property type="term" value="C:extracellular matrix"/>
    <property type="evidence" value="ECO:0007669"/>
    <property type="project" value="TreeGrafter"/>
</dbReference>
<sequence length="296" mass="31365">MQGRVAARRALLGLLLVCLHLPGLLARSLRATEEKGSPHPVWGTDLPVPGQPPFTGRANAGRPQPSVDPGPDDVVGRPSKFSAPPGGPPAAGRAGRQMWPPSWGLPPAESWHPEAPWPMVARAAEEHLEQALPEELAYLSSAGAPALYSGSLLAALSGKAAQPSPEALPDPQGLEARWLTLVSQLGAQGELLAQRPFWSLIYRLLPGLPWGALNPSVPWGGGALGTGWGTRPMPYPWGSHNRFPGNSWGNINRYPGNSWGDSNRYPGNSWGDNSRDPGASWGNIPPRGVSPPGPSW</sequence>
<accession>A0AAX6PAZ3</accession>
<dbReference type="GO" id="GO:0030198">
    <property type="term" value="P:extracellular matrix organization"/>
    <property type="evidence" value="ECO:0007669"/>
    <property type="project" value="TreeGrafter"/>
</dbReference>
<protein>
    <submittedName>
        <fullName evidence="4">Uncharacterized protein C6orf15 homolog</fullName>
    </submittedName>
</protein>
<organism evidence="3 4">
    <name type="scientific">Heterocephalus glaber</name>
    <name type="common">Naked mole rat</name>
    <dbReference type="NCBI Taxonomy" id="10181"/>
    <lineage>
        <taxon>Eukaryota</taxon>
        <taxon>Metazoa</taxon>
        <taxon>Chordata</taxon>
        <taxon>Craniata</taxon>
        <taxon>Vertebrata</taxon>
        <taxon>Euteleostomi</taxon>
        <taxon>Mammalia</taxon>
        <taxon>Eutheria</taxon>
        <taxon>Euarchontoglires</taxon>
        <taxon>Glires</taxon>
        <taxon>Rodentia</taxon>
        <taxon>Hystricomorpha</taxon>
        <taxon>Bathyergidae</taxon>
        <taxon>Heterocephalus</taxon>
    </lineage>
</organism>
<dbReference type="Proteomes" id="UP000694906">
    <property type="component" value="Unplaced"/>
</dbReference>
<name>A0AAX6PAZ3_HETGA</name>
<dbReference type="Pfam" id="PF15809">
    <property type="entry name" value="STG"/>
    <property type="match status" value="1"/>
</dbReference>
<gene>
    <name evidence="4" type="primary">CUNH6orf15</name>
</gene>
<dbReference type="PANTHER" id="PTHR15817:SF2">
    <property type="entry name" value="SIMILAR TO RIKEN CDNA 2300002M23"/>
    <property type="match status" value="1"/>
</dbReference>
<dbReference type="KEGG" id="hgl:101716718"/>
<proteinExistence type="predicted"/>
<feature type="signal peptide" evidence="2">
    <location>
        <begin position="1"/>
        <end position="26"/>
    </location>
</feature>
<dbReference type="InterPro" id="IPR026135">
    <property type="entry name" value="C6orf15"/>
</dbReference>
<evidence type="ECO:0000313" key="3">
    <source>
        <dbReference type="Proteomes" id="UP000694906"/>
    </source>
</evidence>
<evidence type="ECO:0000256" key="2">
    <source>
        <dbReference type="SAM" id="SignalP"/>
    </source>
</evidence>
<feature type="chain" id="PRO_5043365807" evidence="2">
    <location>
        <begin position="27"/>
        <end position="296"/>
    </location>
</feature>